<organism evidence="2 3">
    <name type="scientific">Pedobacter alluvionis</name>
    <dbReference type="NCBI Taxonomy" id="475253"/>
    <lineage>
        <taxon>Bacteria</taxon>
        <taxon>Pseudomonadati</taxon>
        <taxon>Bacteroidota</taxon>
        <taxon>Sphingobacteriia</taxon>
        <taxon>Sphingobacteriales</taxon>
        <taxon>Sphingobacteriaceae</taxon>
        <taxon>Pedobacter</taxon>
    </lineage>
</organism>
<keyword evidence="3" id="KW-1185">Reference proteome</keyword>
<comment type="caution">
    <text evidence="2">The sequence shown here is derived from an EMBL/GenBank/DDBJ whole genome shotgun (WGS) entry which is preliminary data.</text>
</comment>
<gene>
    <name evidence="2" type="ORF">E3V97_06775</name>
</gene>
<dbReference type="EMBL" id="SOPX01000001">
    <property type="protein sequence ID" value="TFB33744.1"/>
    <property type="molecule type" value="Genomic_DNA"/>
</dbReference>
<feature type="chain" id="PRO_5045935303" description="DUF3828 domain-containing protein" evidence="1">
    <location>
        <begin position="20"/>
        <end position="184"/>
    </location>
</feature>
<keyword evidence="1" id="KW-0732">Signal</keyword>
<accession>A0ABY2HUW6</accession>
<name>A0ABY2HUW6_9SPHI</name>
<evidence type="ECO:0000256" key="1">
    <source>
        <dbReference type="SAM" id="SignalP"/>
    </source>
</evidence>
<feature type="signal peptide" evidence="1">
    <location>
        <begin position="1"/>
        <end position="19"/>
    </location>
</feature>
<dbReference type="RefSeq" id="WP_121283827.1">
    <property type="nucleotide sequence ID" value="NZ_RCCK01000011.1"/>
</dbReference>
<proteinExistence type="predicted"/>
<reference evidence="2 3" key="1">
    <citation type="submission" date="2019-03" db="EMBL/GenBank/DDBJ databases">
        <authorList>
            <person name="He R.-H."/>
        </authorList>
    </citation>
    <scope>NUCLEOTIDE SEQUENCE [LARGE SCALE GENOMIC DNA]</scope>
    <source>
        <strain evidence="2 3">DSM 19624</strain>
    </source>
</reference>
<dbReference type="Proteomes" id="UP000297429">
    <property type="component" value="Unassembled WGS sequence"/>
</dbReference>
<evidence type="ECO:0000313" key="2">
    <source>
        <dbReference type="EMBL" id="TFB33744.1"/>
    </source>
</evidence>
<evidence type="ECO:0000313" key="3">
    <source>
        <dbReference type="Proteomes" id="UP000297429"/>
    </source>
</evidence>
<sequence>MKKIIFYLLLLFPFYNLQAQNCNCGDNFNYLTNRITKNYVGYADKVTPANSQQFKKFTDSLQQVANQANQYKCLSLCREWLDFFKDKHISFGMDFDKLDPDSVRSFFANEEKSTWTESTFKSYLEQNKEALDSIEGIWSVGIYEVGIVKDKKSDQFIGFILKADSVRWMPQQIKFRLAKKDNQY</sequence>
<evidence type="ECO:0008006" key="4">
    <source>
        <dbReference type="Google" id="ProtNLM"/>
    </source>
</evidence>
<protein>
    <recommendedName>
        <fullName evidence="4">DUF3828 domain-containing protein</fullName>
    </recommendedName>
</protein>